<name>A0A445N467_9BACT</name>
<evidence type="ECO:0000313" key="1">
    <source>
        <dbReference type="EMBL" id="SPD76483.1"/>
    </source>
</evidence>
<dbReference type="AlphaFoldDB" id="A0A445N467"/>
<dbReference type="SUPFAM" id="SSF52309">
    <property type="entry name" value="N-(deoxy)ribosyltransferase-like"/>
    <property type="match status" value="1"/>
</dbReference>
<organism evidence="1">
    <name type="scientific">uncultured Desulfobacterium sp</name>
    <dbReference type="NCBI Taxonomy" id="201089"/>
    <lineage>
        <taxon>Bacteria</taxon>
        <taxon>Pseudomonadati</taxon>
        <taxon>Thermodesulfobacteriota</taxon>
        <taxon>Desulfobacteria</taxon>
        <taxon>Desulfobacterales</taxon>
        <taxon>Desulfobacteriaceae</taxon>
        <taxon>Desulfobacterium</taxon>
        <taxon>environmental samples</taxon>
    </lineage>
</organism>
<gene>
    <name evidence="1" type="ORF">PITCH_A970010</name>
</gene>
<dbReference type="EMBL" id="OJIN01000244">
    <property type="protein sequence ID" value="SPD76483.1"/>
    <property type="molecule type" value="Genomic_DNA"/>
</dbReference>
<proteinExistence type="predicted"/>
<dbReference type="Gene3D" id="3.40.50.450">
    <property type="match status" value="1"/>
</dbReference>
<reference evidence="1" key="1">
    <citation type="submission" date="2018-01" db="EMBL/GenBank/DDBJ databases">
        <authorList>
            <person name="Regsiter A."/>
            <person name="William W."/>
        </authorList>
    </citation>
    <scope>NUCLEOTIDE SEQUENCE</scope>
    <source>
        <strain evidence="1">TRIP AH-1</strain>
    </source>
</reference>
<evidence type="ECO:0008006" key="2">
    <source>
        <dbReference type="Google" id="ProtNLM"/>
    </source>
</evidence>
<protein>
    <recommendedName>
        <fullName evidence="2">Nucleoside 2-deoxyribosyltransferase</fullName>
    </recommendedName>
</protein>
<sequence length="306" mass="33540">MVSRNKTAPNWAPISGQWKISTNKADYIAPDDLNIPVGIALSSARVRNGHISVEICLNDSDKNAGRILLGYNTVTGAYYSIGLGGYNYAYVIDAFVPGQAWRGIRVEGNKSQLDGKRTYEVLVEIHGQNVTLSIDGIRIMDHTLPSPLGGGQAGLFAWGPGPVIFNNLKWSGDNPRAFVVMQFSEPFDSLYKDVVVPVCKKAGFDAFRADDVFRPGIILQDIIQALVASDIIIAEITPDNPNIFYELGYAHALEKPTILLANRDSDLPFDISGYRVIFYDNTIGGKPEVESALEKHLKNILIGRIS</sequence>
<dbReference type="Gene3D" id="2.60.120.560">
    <property type="entry name" value="Exo-inulinase, domain 1"/>
    <property type="match status" value="1"/>
</dbReference>
<accession>A0A445N467</accession>